<dbReference type="AlphaFoldDB" id="A0A1I7WWH1"/>
<reference evidence="2" key="1">
    <citation type="submission" date="2016-11" db="UniProtKB">
        <authorList>
            <consortium name="WormBaseParasite"/>
        </authorList>
    </citation>
    <scope>IDENTIFICATION</scope>
</reference>
<evidence type="ECO:0000313" key="2">
    <source>
        <dbReference type="WBParaSite" id="Hba_09468"/>
    </source>
</evidence>
<dbReference type="Proteomes" id="UP000095283">
    <property type="component" value="Unplaced"/>
</dbReference>
<dbReference type="GO" id="GO:1903394">
    <property type="term" value="P:protein localization to kinetochore involved in kinetochore assembly"/>
    <property type="evidence" value="ECO:0007669"/>
    <property type="project" value="TreeGrafter"/>
</dbReference>
<dbReference type="GO" id="GO:0005737">
    <property type="term" value="C:cytoplasm"/>
    <property type="evidence" value="ECO:0007669"/>
    <property type="project" value="TreeGrafter"/>
</dbReference>
<dbReference type="GO" id="GO:0031267">
    <property type="term" value="F:small GTPase binding"/>
    <property type="evidence" value="ECO:0007669"/>
    <property type="project" value="TreeGrafter"/>
</dbReference>
<evidence type="ECO:0000313" key="1">
    <source>
        <dbReference type="Proteomes" id="UP000095283"/>
    </source>
</evidence>
<proteinExistence type="predicted"/>
<dbReference type="GO" id="GO:1990423">
    <property type="term" value="C:RZZ complex"/>
    <property type="evidence" value="ECO:0007669"/>
    <property type="project" value="TreeGrafter"/>
</dbReference>
<name>A0A1I7WWH1_HETBA</name>
<dbReference type="WBParaSite" id="Hba_09468">
    <property type="protein sequence ID" value="Hba_09468"/>
    <property type="gene ID" value="Hba_09468"/>
</dbReference>
<keyword evidence="1" id="KW-1185">Reference proteome</keyword>
<dbReference type="GO" id="GO:0000070">
    <property type="term" value="P:mitotic sister chromatid segregation"/>
    <property type="evidence" value="ECO:0007669"/>
    <property type="project" value="TreeGrafter"/>
</dbReference>
<dbReference type="InterPro" id="IPR052802">
    <property type="entry name" value="KNTC1"/>
</dbReference>
<organism evidence="1 2">
    <name type="scientific">Heterorhabditis bacteriophora</name>
    <name type="common">Entomopathogenic nematode worm</name>
    <dbReference type="NCBI Taxonomy" id="37862"/>
    <lineage>
        <taxon>Eukaryota</taxon>
        <taxon>Metazoa</taxon>
        <taxon>Ecdysozoa</taxon>
        <taxon>Nematoda</taxon>
        <taxon>Chromadorea</taxon>
        <taxon>Rhabditida</taxon>
        <taxon>Rhabditina</taxon>
        <taxon>Rhabditomorpha</taxon>
        <taxon>Strongyloidea</taxon>
        <taxon>Heterorhabditidae</taxon>
        <taxon>Heterorhabditis</taxon>
    </lineage>
</organism>
<dbReference type="GO" id="GO:0007094">
    <property type="term" value="P:mitotic spindle assembly checkpoint signaling"/>
    <property type="evidence" value="ECO:0007669"/>
    <property type="project" value="TreeGrafter"/>
</dbReference>
<protein>
    <submittedName>
        <fullName evidence="2">ERAP1_C domain-containing protein</fullName>
    </submittedName>
</protein>
<dbReference type="GO" id="GO:0005828">
    <property type="term" value="C:kinetochore microtubule"/>
    <property type="evidence" value="ECO:0007669"/>
    <property type="project" value="TreeGrafter"/>
</dbReference>
<accession>A0A1I7WWH1</accession>
<dbReference type="PANTHER" id="PTHR15688:SF1">
    <property type="entry name" value="KINETOCHORE-ASSOCIATED PROTEIN 1"/>
    <property type="match status" value="1"/>
</dbReference>
<sequence>MGHGGVYLVFNSDQDQYFYSVPHISRKILNYIFSSNMCGLRCKAVSMIARGAHPPWSKRLSEAVQGILNNPQVDADVVKLLRSVCWRAELGQILKSYSVQIAMLDSILTTEYVFLNFLRYMFLQEQTHPDDGKRLQDALKGSNVSRFIERMMSDCNESNTMTIICLLTDAFVSDINSMVVFEDKEHIDERLHKLSSAESLIVRFLMKNEFYVDLYRDLCAVRKLQENYNMWITCTHLKNRKWKEQTLKEFMVRDERSLGEVYSFASALRLNRDESTQIAIKLAIDAGNSMGALTIIRLVLFNKCQVFFSCN</sequence>
<dbReference type="PANTHER" id="PTHR15688">
    <property type="entry name" value="KINETOCHORE-ASSOCIATED PROTEIN 1"/>
    <property type="match status" value="1"/>
</dbReference>